<dbReference type="Gene3D" id="1.25.40.60">
    <property type="match status" value="1"/>
</dbReference>
<dbReference type="KEGG" id="glz:GLAREA_05083"/>
<comment type="similarity">
    <text evidence="1">Belongs to the STXBP/unc-18/SEC1 family.</text>
</comment>
<organism evidence="3 4">
    <name type="scientific">Glarea lozoyensis (strain ATCC 20868 / MF5171)</name>
    <dbReference type="NCBI Taxonomy" id="1116229"/>
    <lineage>
        <taxon>Eukaryota</taxon>
        <taxon>Fungi</taxon>
        <taxon>Dikarya</taxon>
        <taxon>Ascomycota</taxon>
        <taxon>Pezizomycotina</taxon>
        <taxon>Leotiomycetes</taxon>
        <taxon>Helotiales</taxon>
        <taxon>Helotiaceae</taxon>
        <taxon>Glarea</taxon>
    </lineage>
</organism>
<name>S3DDE9_GLAL2</name>
<sequence length="746" mass="84439">MGLSSIKEQRDIILNTIKSITRGDWKVLVIDENSKKIIDNVVKEDDILNENIANIERIEDKRDMNPDMDAIYLLSPLPYVVDCLMADFERRRYRRSFLVWTSVLEPQLRHRFDKSRQAQEQIANFQTLTVDFFPRESHLITLRDPWSFPMLYHPACSQMVMPHMKVLAQKIVGVCITLGEIPKVRWYRPRDNPPNAKHEAKVLCDYLAREVQAELDSYQSFNPDFPPPANRPQGVLVITDRSLDLMAPLLHEFTYQAMAHDLLPLKDNEKVTYRIAVSDGTGKEEDKDMEIGEKDKLWTENRHRHMKDTIGKIEGEFKKFIADNPHFTDAAGDSTSLSAIKDMLAGLPQFQELKEAYSLHLSMAQECMDVFANQNLFDLGLVEQSLATGLDEDFRKPKNLTDQVIRLLADPIHPDDKSIGPAERLRLILMYALFREGMIEEDYERLLVHAGLPSEKQDTVVISNLDLLGGRTYKEDLKQTKPASQPMFARKPIPPPSQDDEGNALSRFEPNLKLMLEELSKGTLDQSLFPYTRPPMDNSEELAMQAQTSLRSAKPTWARNRTSTTENRQRVVVFMAGGATYSEARACYEISEARNKDIFLVTSHMLTPSLFVRQLRDLDAPRKRLDLPIDRPQPKAPDHLFMRNDPPPPRPQPTMTASSGSRPGGLPSRSQGGPLPPPPNGANYNRPSPQPPTAGLAAMSMNSSSGRAPIPLNGVNGSGKLEKKGKGEGEEKKKKRGFFGHKKDKS</sequence>
<feature type="compositionally biased region" description="Low complexity" evidence="2">
    <location>
        <begin position="658"/>
        <end position="673"/>
    </location>
</feature>
<dbReference type="Pfam" id="PF00995">
    <property type="entry name" value="Sec1"/>
    <property type="match status" value="1"/>
</dbReference>
<feature type="compositionally biased region" description="Basic residues" evidence="2">
    <location>
        <begin position="733"/>
        <end position="746"/>
    </location>
</feature>
<evidence type="ECO:0000313" key="3">
    <source>
        <dbReference type="EMBL" id="EPE35745.1"/>
    </source>
</evidence>
<dbReference type="EMBL" id="KE145353">
    <property type="protein sequence ID" value="EPE35745.1"/>
    <property type="molecule type" value="Genomic_DNA"/>
</dbReference>
<feature type="region of interest" description="Disordered" evidence="2">
    <location>
        <begin position="479"/>
        <end position="504"/>
    </location>
</feature>
<feature type="compositionally biased region" description="Basic and acidic residues" evidence="2">
    <location>
        <begin position="623"/>
        <end position="642"/>
    </location>
</feature>
<proteinExistence type="inferred from homology"/>
<feature type="region of interest" description="Disordered" evidence="2">
    <location>
        <begin position="623"/>
        <end position="746"/>
    </location>
</feature>
<dbReference type="STRING" id="1116229.S3DDE9"/>
<dbReference type="Gene3D" id="3.40.50.1910">
    <property type="match status" value="1"/>
</dbReference>
<dbReference type="PANTHER" id="PTHR11679">
    <property type="entry name" value="VESICLE PROTEIN SORTING-ASSOCIATED"/>
    <property type="match status" value="1"/>
</dbReference>
<dbReference type="HOGENOM" id="CLU_009210_1_0_1"/>
<dbReference type="AlphaFoldDB" id="S3DDE9"/>
<reference evidence="3 4" key="1">
    <citation type="journal article" date="2013" name="BMC Genomics">
        <title>Genomics-driven discovery of the pneumocandin biosynthetic gene cluster in the fungus Glarea lozoyensis.</title>
        <authorList>
            <person name="Chen L."/>
            <person name="Yue Q."/>
            <person name="Zhang X."/>
            <person name="Xiang M."/>
            <person name="Wang C."/>
            <person name="Li S."/>
            <person name="Che Y."/>
            <person name="Ortiz-Lopez F.J."/>
            <person name="Bills G.F."/>
            <person name="Liu X."/>
            <person name="An Z."/>
        </authorList>
    </citation>
    <scope>NUCLEOTIDE SEQUENCE [LARGE SCALE GENOMIC DNA]</scope>
    <source>
        <strain evidence="4">ATCC 20868 / MF5171</strain>
    </source>
</reference>
<dbReference type="InterPro" id="IPR027482">
    <property type="entry name" value="Sec1-like_dom2"/>
</dbReference>
<dbReference type="Gene3D" id="3.40.50.2060">
    <property type="match status" value="1"/>
</dbReference>
<evidence type="ECO:0000256" key="2">
    <source>
        <dbReference type="SAM" id="MobiDB-lite"/>
    </source>
</evidence>
<gene>
    <name evidence="3" type="ORF">GLAREA_05083</name>
</gene>
<dbReference type="InterPro" id="IPR043127">
    <property type="entry name" value="Sec-1-like_dom3a"/>
</dbReference>
<dbReference type="InterPro" id="IPR001619">
    <property type="entry name" value="Sec1-like"/>
</dbReference>
<dbReference type="OrthoDB" id="2228at2759"/>
<evidence type="ECO:0000313" key="4">
    <source>
        <dbReference type="Proteomes" id="UP000016922"/>
    </source>
</evidence>
<dbReference type="OMA" id="PFTRPHT"/>
<dbReference type="InterPro" id="IPR036045">
    <property type="entry name" value="Sec1-like_sf"/>
</dbReference>
<dbReference type="PIRSF" id="PIRSF005715">
    <property type="entry name" value="VPS45_Sec1"/>
    <property type="match status" value="1"/>
</dbReference>
<dbReference type="Gene3D" id="3.90.830.10">
    <property type="entry name" value="Syntaxin Binding Protein 1, Chain A, domain 2"/>
    <property type="match status" value="1"/>
</dbReference>
<accession>S3DDE9</accession>
<dbReference type="SUPFAM" id="SSF56815">
    <property type="entry name" value="Sec1/munc18-like (SM) proteins"/>
    <property type="match status" value="1"/>
</dbReference>
<protein>
    <submittedName>
        <fullName evidence="3">Sec1/munc18-like (SM) protein</fullName>
    </submittedName>
</protein>
<dbReference type="GeneID" id="19464137"/>
<dbReference type="RefSeq" id="XP_008076563.1">
    <property type="nucleotide sequence ID" value="XM_008078372.1"/>
</dbReference>
<dbReference type="InterPro" id="IPR043154">
    <property type="entry name" value="Sec-1-like_dom1"/>
</dbReference>
<feature type="compositionally biased region" description="Basic and acidic residues" evidence="2">
    <location>
        <begin position="720"/>
        <end position="732"/>
    </location>
</feature>
<keyword evidence="4" id="KW-1185">Reference proteome</keyword>
<dbReference type="eggNOG" id="KOG1300">
    <property type="taxonomic scope" value="Eukaryota"/>
</dbReference>
<dbReference type="GO" id="GO:0005628">
    <property type="term" value="C:prospore membrane"/>
    <property type="evidence" value="ECO:0007669"/>
    <property type="project" value="EnsemblFungi"/>
</dbReference>
<dbReference type="GO" id="GO:0016192">
    <property type="term" value="P:vesicle-mediated transport"/>
    <property type="evidence" value="ECO:0007669"/>
    <property type="project" value="InterPro"/>
</dbReference>
<evidence type="ECO:0000256" key="1">
    <source>
        <dbReference type="ARBA" id="ARBA00009884"/>
    </source>
</evidence>
<dbReference type="Proteomes" id="UP000016922">
    <property type="component" value="Unassembled WGS sequence"/>
</dbReference>